<protein>
    <recommendedName>
        <fullName evidence="3">F-box domain-containing protein</fullName>
    </recommendedName>
</protein>
<keyword evidence="2" id="KW-1185">Reference proteome</keyword>
<dbReference type="OrthoDB" id="3139399at2759"/>
<evidence type="ECO:0000313" key="2">
    <source>
        <dbReference type="Proteomes" id="UP000724874"/>
    </source>
</evidence>
<sequence length="440" mass="50357">MSDSERIIIGTFPLDILCEIFKEVLSNLTRSSLNHDSNSEASASSSKQTDGPQFITYEAFRPRLRIAFSLRHVCIQWRRASFLTSGLWHTLIWSCKPFWSGISKNDIDFLQWWSENVRGNSLTFNESALSDVIWTQDIFPMAIPRPVTAQSWNLSHKSSLEAFMKLISKAKHLSIDSFYLSFLTEAISGPQGGLREFPHMRTLHIQGHHNDDDVSRPNPMIFNFFDCLPLMKMTKLKSLHINERTSLGLHPFPLAFTHAYMPFKIWSRLTDLTAALSITPVEWLRLIKECTSLITACFSFDIYGKINEAANHQYQLSVSSIPNTHIVLEKLKTLDIRIVKDETGEGFRQLLHCDRFLLPTLVNLSMKGSHLSLQNLHTILQVTPMLRKLGVAAEMQLSYINLVVAGRLPIRSLNHLDGFPQTRTGLRFWRRGENGKWTLC</sequence>
<proteinExistence type="predicted"/>
<reference evidence="1" key="1">
    <citation type="submission" date="2020-11" db="EMBL/GenBank/DDBJ databases">
        <authorList>
            <consortium name="DOE Joint Genome Institute"/>
            <person name="Ahrendt S."/>
            <person name="Riley R."/>
            <person name="Andreopoulos W."/>
            <person name="LaButti K."/>
            <person name="Pangilinan J."/>
            <person name="Ruiz-duenas F.J."/>
            <person name="Barrasa J.M."/>
            <person name="Sanchez-Garcia M."/>
            <person name="Camarero S."/>
            <person name="Miyauchi S."/>
            <person name="Serrano A."/>
            <person name="Linde D."/>
            <person name="Babiker R."/>
            <person name="Drula E."/>
            <person name="Ayuso-Fernandez I."/>
            <person name="Pacheco R."/>
            <person name="Padilla G."/>
            <person name="Ferreira P."/>
            <person name="Barriuso J."/>
            <person name="Kellner H."/>
            <person name="Castanera R."/>
            <person name="Alfaro M."/>
            <person name="Ramirez L."/>
            <person name="Pisabarro A.G."/>
            <person name="Kuo A."/>
            <person name="Tritt A."/>
            <person name="Lipzen A."/>
            <person name="He G."/>
            <person name="Yan M."/>
            <person name="Ng V."/>
            <person name="Cullen D."/>
            <person name="Martin F."/>
            <person name="Rosso M.-N."/>
            <person name="Henrissat B."/>
            <person name="Hibbett D."/>
            <person name="Martinez A.T."/>
            <person name="Grigoriev I.V."/>
        </authorList>
    </citation>
    <scope>NUCLEOTIDE SEQUENCE</scope>
    <source>
        <strain evidence="1">AH 44721</strain>
    </source>
</reference>
<evidence type="ECO:0008006" key="3">
    <source>
        <dbReference type="Google" id="ProtNLM"/>
    </source>
</evidence>
<dbReference type="AlphaFoldDB" id="A0A9P5NJ33"/>
<name>A0A9P5NJ33_GYMJU</name>
<gene>
    <name evidence="1" type="ORF">CPB84DRAFT_1785453</name>
</gene>
<dbReference type="InterPro" id="IPR032675">
    <property type="entry name" value="LRR_dom_sf"/>
</dbReference>
<dbReference type="Gene3D" id="3.80.10.10">
    <property type="entry name" value="Ribonuclease Inhibitor"/>
    <property type="match status" value="1"/>
</dbReference>
<dbReference type="EMBL" id="JADNYJ010000079">
    <property type="protein sequence ID" value="KAF8889541.1"/>
    <property type="molecule type" value="Genomic_DNA"/>
</dbReference>
<comment type="caution">
    <text evidence="1">The sequence shown here is derived from an EMBL/GenBank/DDBJ whole genome shotgun (WGS) entry which is preliminary data.</text>
</comment>
<accession>A0A9P5NJ33</accession>
<dbReference type="Proteomes" id="UP000724874">
    <property type="component" value="Unassembled WGS sequence"/>
</dbReference>
<dbReference type="SUPFAM" id="SSF52047">
    <property type="entry name" value="RNI-like"/>
    <property type="match status" value="1"/>
</dbReference>
<evidence type="ECO:0000313" key="1">
    <source>
        <dbReference type="EMBL" id="KAF8889541.1"/>
    </source>
</evidence>
<organism evidence="1 2">
    <name type="scientific">Gymnopilus junonius</name>
    <name type="common">Spectacular rustgill mushroom</name>
    <name type="synonym">Gymnopilus spectabilis subsp. junonius</name>
    <dbReference type="NCBI Taxonomy" id="109634"/>
    <lineage>
        <taxon>Eukaryota</taxon>
        <taxon>Fungi</taxon>
        <taxon>Dikarya</taxon>
        <taxon>Basidiomycota</taxon>
        <taxon>Agaricomycotina</taxon>
        <taxon>Agaricomycetes</taxon>
        <taxon>Agaricomycetidae</taxon>
        <taxon>Agaricales</taxon>
        <taxon>Agaricineae</taxon>
        <taxon>Hymenogastraceae</taxon>
        <taxon>Gymnopilus</taxon>
    </lineage>
</organism>